<sequence length="236" mass="25456">MFSKSISILFSLLALVSIATALPFNPRLENTNALKRNTCNVDTLLLLLRAQGALGEAMCRNYLKDSETPEPTTGGTSTVVIATERPTITLTRSLVNDKTVYSTITLAPVTNTKSYTVTSTTTVTSIKTIVQLKARRDRIEKKSATKVNILEPFANHPGRVSSACSCILTITPQPVASPTATVSVTATEPVYVDTMVFVANTFTSTITVSAATVETKVTSTVVKTETTVVYTREWVQ</sequence>
<keyword evidence="1" id="KW-0732">Signal</keyword>
<evidence type="ECO:0000256" key="1">
    <source>
        <dbReference type="SAM" id="SignalP"/>
    </source>
</evidence>
<reference evidence="2 3" key="1">
    <citation type="submission" date="2019-10" db="EMBL/GenBank/DDBJ databases">
        <authorList>
            <person name="Palmer J.M."/>
        </authorList>
    </citation>
    <scope>NUCLEOTIDE SEQUENCE [LARGE SCALE GENOMIC DNA]</scope>
    <source>
        <strain evidence="2 3">TWF730</strain>
    </source>
</reference>
<name>A0AAV9V2W6_9PEZI</name>
<accession>A0AAV9V2W6</accession>
<comment type="caution">
    <text evidence="2">The sequence shown here is derived from an EMBL/GenBank/DDBJ whole genome shotgun (WGS) entry which is preliminary data.</text>
</comment>
<gene>
    <name evidence="2" type="ORF">TWF730_008374</name>
</gene>
<organism evidence="2 3">
    <name type="scientific">Orbilia blumenaviensis</name>
    <dbReference type="NCBI Taxonomy" id="1796055"/>
    <lineage>
        <taxon>Eukaryota</taxon>
        <taxon>Fungi</taxon>
        <taxon>Dikarya</taxon>
        <taxon>Ascomycota</taxon>
        <taxon>Pezizomycotina</taxon>
        <taxon>Orbiliomycetes</taxon>
        <taxon>Orbiliales</taxon>
        <taxon>Orbiliaceae</taxon>
        <taxon>Orbilia</taxon>
    </lineage>
</organism>
<keyword evidence="3" id="KW-1185">Reference proteome</keyword>
<feature type="chain" id="PRO_5043776734" evidence="1">
    <location>
        <begin position="22"/>
        <end position="236"/>
    </location>
</feature>
<evidence type="ECO:0000313" key="2">
    <source>
        <dbReference type="EMBL" id="KAK6353954.1"/>
    </source>
</evidence>
<proteinExistence type="predicted"/>
<protein>
    <submittedName>
        <fullName evidence="2">Uncharacterized protein</fullName>
    </submittedName>
</protein>
<dbReference type="Proteomes" id="UP001373714">
    <property type="component" value="Unassembled WGS sequence"/>
</dbReference>
<dbReference type="AlphaFoldDB" id="A0AAV9V2W6"/>
<feature type="signal peptide" evidence="1">
    <location>
        <begin position="1"/>
        <end position="21"/>
    </location>
</feature>
<dbReference type="EMBL" id="JAVHNS010000005">
    <property type="protein sequence ID" value="KAK6353954.1"/>
    <property type="molecule type" value="Genomic_DNA"/>
</dbReference>
<evidence type="ECO:0000313" key="3">
    <source>
        <dbReference type="Proteomes" id="UP001373714"/>
    </source>
</evidence>